<dbReference type="InterPro" id="IPR006439">
    <property type="entry name" value="HAD-SF_hydro_IA"/>
</dbReference>
<dbReference type="RefSeq" id="WP_216128182.1">
    <property type="nucleotide sequence ID" value="NZ_CP064782.1"/>
</dbReference>
<proteinExistence type="predicted"/>
<dbReference type="GO" id="GO:0008967">
    <property type="term" value="F:phosphoglycolate phosphatase activity"/>
    <property type="evidence" value="ECO:0007669"/>
    <property type="project" value="TreeGrafter"/>
</dbReference>
<evidence type="ECO:0000313" key="2">
    <source>
        <dbReference type="Proteomes" id="UP000683428"/>
    </source>
</evidence>
<dbReference type="PANTHER" id="PTHR43434:SF24">
    <property type="entry name" value="HYDROLASE-RELATED"/>
    <property type="match status" value="1"/>
</dbReference>
<protein>
    <submittedName>
        <fullName evidence="1">HAD-IA family hydrolase</fullName>
    </submittedName>
</protein>
<dbReference type="Pfam" id="PF13419">
    <property type="entry name" value="HAD_2"/>
    <property type="match status" value="1"/>
</dbReference>
<dbReference type="InterPro" id="IPR050155">
    <property type="entry name" value="HAD-like_hydrolase_sf"/>
</dbReference>
<organism evidence="1 2">
    <name type="scientific">Azospira inquinata</name>
    <dbReference type="NCBI Taxonomy" id="2785627"/>
    <lineage>
        <taxon>Bacteria</taxon>
        <taxon>Pseudomonadati</taxon>
        <taxon>Pseudomonadota</taxon>
        <taxon>Betaproteobacteria</taxon>
        <taxon>Rhodocyclales</taxon>
        <taxon>Rhodocyclaceae</taxon>
        <taxon>Azospira</taxon>
    </lineage>
</organism>
<accession>A0A975SMC4</accession>
<dbReference type="NCBIfam" id="TIGR01549">
    <property type="entry name" value="HAD-SF-IA-v1"/>
    <property type="match status" value="1"/>
</dbReference>
<reference evidence="1" key="1">
    <citation type="submission" date="2020-11" db="EMBL/GenBank/DDBJ databases">
        <title>Azospira inquinata sp. nov.</title>
        <authorList>
            <person name="Moe W.M."/>
            <person name="Mikes M.C."/>
        </authorList>
    </citation>
    <scope>NUCLEOTIDE SEQUENCE</scope>
    <source>
        <strain evidence="1">Azo-3</strain>
    </source>
</reference>
<dbReference type="KEGG" id="aiq:Azoinq_14450"/>
<sequence>MARRFDLVVFDWDGTILDSAGAIAGAIQAASRELGVTPPSDAAARHVIGLGLEEALRSAVPGLPPSRYPEMVDSYRRHYLSQDQDLVLFPGIESLIARLAETSHLLGVATGKSRVGLDRALQHSGLRRYFDATRCADECFSKPHPQMLEELMEELAMPRERVVMIGDTTHDMEMARNGGVTGVAVTYGAHPKAQLLDSGAAVCCDSVEELREWLLQNA</sequence>
<gene>
    <name evidence="1" type="ORF">Azoinq_14450</name>
</gene>
<keyword evidence="2" id="KW-1185">Reference proteome</keyword>
<dbReference type="SFLD" id="SFLDG01129">
    <property type="entry name" value="C1.5:_HAD__Beta-PGM__Phosphata"/>
    <property type="match status" value="1"/>
</dbReference>
<dbReference type="Proteomes" id="UP000683428">
    <property type="component" value="Chromosome"/>
</dbReference>
<dbReference type="SFLD" id="SFLDS00003">
    <property type="entry name" value="Haloacid_Dehalogenase"/>
    <property type="match status" value="1"/>
</dbReference>
<evidence type="ECO:0000313" key="1">
    <source>
        <dbReference type="EMBL" id="QWT48997.1"/>
    </source>
</evidence>
<dbReference type="AlphaFoldDB" id="A0A975SMC4"/>
<name>A0A975SMC4_9RHOO</name>
<dbReference type="EMBL" id="CP064782">
    <property type="protein sequence ID" value="QWT48997.1"/>
    <property type="molecule type" value="Genomic_DNA"/>
</dbReference>
<dbReference type="GO" id="GO:0005829">
    <property type="term" value="C:cytosol"/>
    <property type="evidence" value="ECO:0007669"/>
    <property type="project" value="TreeGrafter"/>
</dbReference>
<dbReference type="GO" id="GO:0006281">
    <property type="term" value="P:DNA repair"/>
    <property type="evidence" value="ECO:0007669"/>
    <property type="project" value="TreeGrafter"/>
</dbReference>
<dbReference type="PANTHER" id="PTHR43434">
    <property type="entry name" value="PHOSPHOGLYCOLATE PHOSPHATASE"/>
    <property type="match status" value="1"/>
</dbReference>
<dbReference type="InterPro" id="IPR041492">
    <property type="entry name" value="HAD_2"/>
</dbReference>
<dbReference type="SFLD" id="SFLDG01135">
    <property type="entry name" value="C1.5.6:_HAD__Beta-PGM__Phospha"/>
    <property type="match status" value="1"/>
</dbReference>
<keyword evidence="1" id="KW-0378">Hydrolase</keyword>